<proteinExistence type="predicted"/>
<keyword evidence="4" id="KW-1185">Reference proteome</keyword>
<evidence type="ECO:0000313" key="4">
    <source>
        <dbReference type="Proteomes" id="UP000002320"/>
    </source>
</evidence>
<dbReference type="EMBL" id="DS231971">
    <property type="protein sequence ID" value="EDS29783.1"/>
    <property type="molecule type" value="Genomic_DNA"/>
</dbReference>
<accession>B0WKG4</accession>
<dbReference type="KEGG" id="cqu:CpipJ_CPIJ007670"/>
<feature type="chain" id="PRO_5014566777" description="Ionotropic glutamate receptor L-glutamate and glycine-binding domain-containing protein" evidence="1">
    <location>
        <begin position="23"/>
        <end position="519"/>
    </location>
</feature>
<keyword evidence="1" id="KW-0732">Signal</keyword>
<reference evidence="2" key="1">
    <citation type="submission" date="2007-03" db="EMBL/GenBank/DDBJ databases">
        <title>Annotation of Culex pipiens quinquefasciatus.</title>
        <authorList>
            <consortium name="The Broad Institute Genome Sequencing Platform"/>
            <person name="Atkinson P.W."/>
            <person name="Hemingway J."/>
            <person name="Christensen B.M."/>
            <person name="Higgs S."/>
            <person name="Kodira C."/>
            <person name="Hannick L."/>
            <person name="Megy K."/>
            <person name="O'Leary S."/>
            <person name="Pearson M."/>
            <person name="Haas B.J."/>
            <person name="Mauceli E."/>
            <person name="Wortman J.R."/>
            <person name="Lee N.H."/>
            <person name="Guigo R."/>
            <person name="Stanke M."/>
            <person name="Alvarado L."/>
            <person name="Amedeo P."/>
            <person name="Antoine C.H."/>
            <person name="Arensburger P."/>
            <person name="Bidwell S.L."/>
            <person name="Crawford M."/>
            <person name="Camaro F."/>
            <person name="Devon K."/>
            <person name="Engels R."/>
            <person name="Hammond M."/>
            <person name="Howarth C."/>
            <person name="Koehrsen M."/>
            <person name="Lawson D."/>
            <person name="Montgomery P."/>
            <person name="Nene V."/>
            <person name="Nusbaum C."/>
            <person name="Puiu D."/>
            <person name="Romero-Severson J."/>
            <person name="Severson D.W."/>
            <person name="Shumway M."/>
            <person name="Sisk P."/>
            <person name="Stolte C."/>
            <person name="Zeng Q."/>
            <person name="Eisenstadt E."/>
            <person name="Fraser-Liggett C."/>
            <person name="Strausberg R."/>
            <person name="Galagan J."/>
            <person name="Birren B."/>
            <person name="Collins F.H."/>
        </authorList>
    </citation>
    <scope>NUCLEOTIDE SEQUENCE [LARGE SCALE GENOMIC DNA]</scope>
    <source>
        <strain evidence="2">JHB</strain>
    </source>
</reference>
<reference evidence="3" key="2">
    <citation type="submission" date="2020-05" db="UniProtKB">
        <authorList>
            <consortium name="EnsemblMetazoa"/>
        </authorList>
    </citation>
    <scope>IDENTIFICATION</scope>
    <source>
        <strain evidence="3">JHB</strain>
    </source>
</reference>
<dbReference type="Proteomes" id="UP000002320">
    <property type="component" value="Unassembled WGS sequence"/>
</dbReference>
<evidence type="ECO:0000256" key="1">
    <source>
        <dbReference type="SAM" id="SignalP"/>
    </source>
</evidence>
<organism>
    <name type="scientific">Culex quinquefasciatus</name>
    <name type="common">Southern house mosquito</name>
    <name type="synonym">Culex pungens</name>
    <dbReference type="NCBI Taxonomy" id="7176"/>
    <lineage>
        <taxon>Eukaryota</taxon>
        <taxon>Metazoa</taxon>
        <taxon>Ecdysozoa</taxon>
        <taxon>Arthropoda</taxon>
        <taxon>Hexapoda</taxon>
        <taxon>Insecta</taxon>
        <taxon>Pterygota</taxon>
        <taxon>Neoptera</taxon>
        <taxon>Endopterygota</taxon>
        <taxon>Diptera</taxon>
        <taxon>Nematocera</taxon>
        <taxon>Culicoidea</taxon>
        <taxon>Culicidae</taxon>
        <taxon>Culicinae</taxon>
        <taxon>Culicini</taxon>
        <taxon>Culex</taxon>
        <taxon>Culex</taxon>
    </lineage>
</organism>
<protein>
    <recommendedName>
        <fullName evidence="5">Ionotropic glutamate receptor L-glutamate and glycine-binding domain-containing protein</fullName>
    </recommendedName>
</protein>
<evidence type="ECO:0008006" key="5">
    <source>
        <dbReference type="Google" id="ProtNLM"/>
    </source>
</evidence>
<evidence type="ECO:0000313" key="3">
    <source>
        <dbReference type="EnsemblMetazoa" id="CPIJ007670-PA"/>
    </source>
</evidence>
<sequence>MKQVTVTVLWATLLVLQPSVSGEDSLQYILRTIDYLISVKPGVFSVVFYDAAGPDDSRDGIFDNLVKSPRLNHVVKFVIGGSYRGEFDKLPTDPTIVVLNAGNDSKYLQSNETVTSMKSTLNLFSSTTRLLVFVDQSSQAAVQETIYWSSYTASVFMDSATQYVRFCNGLFCWNWPGLGHPMYLFDAGFRAMRGRNISYTGRGNFGFYWNVHWLKETARYLRTDVVEIEHNCTEPRSGSLLYKCLKELEVKIGLKIDVTFNYVWALLLTILVSSEFVRHLCPTHFNNDPILLVVCGFERRNLHQAGRLEKICFLSMIILMFFMSSAFETKILSLMASKPAIQRIKTLADLLKSDVKFYFDVEANPHYKERMIIGDRIFQGDELIHSETIPGVGTLCRKEFVQLLEQIAFDYERNQPFYVVLDYEYYDSPECIDTVWRFIYRQTFITMHGWLVQAGLMEKWKQQWMDKMRSEHIGRRYREDTRFKADLSFDDIKPAWVLLMAGLGISLVTVLAEHGKHVH</sequence>
<dbReference type="VEuPathDB" id="VectorBase:CPIJ007670"/>
<dbReference type="EnsemblMetazoa" id="CPIJ007670-RA">
    <property type="protein sequence ID" value="CPIJ007670-PA"/>
    <property type="gene ID" value="CPIJ007670"/>
</dbReference>
<dbReference type="FunCoup" id="B0WKG4">
    <property type="interactions" value="49"/>
</dbReference>
<dbReference type="OrthoDB" id="7744623at2759"/>
<dbReference type="InParanoid" id="B0WKG4"/>
<evidence type="ECO:0000313" key="2">
    <source>
        <dbReference type="EMBL" id="EDS29783.1"/>
    </source>
</evidence>
<name>B0WKG4_CULQU</name>
<gene>
    <name evidence="3" type="primary">6039626</name>
    <name evidence="2" type="ORF">CpipJ_CPIJ007670</name>
</gene>
<dbReference type="HOGENOM" id="CLU_018838_1_0_1"/>
<dbReference type="VEuPathDB" id="VectorBase:CQUJHB020251"/>
<feature type="signal peptide" evidence="1">
    <location>
        <begin position="1"/>
        <end position="22"/>
    </location>
</feature>
<dbReference type="AlphaFoldDB" id="B0WKG4"/>